<sequence>MLSKSSSHPVVLTIAGSDSSGGAGIQADIKAMSATGTYPCSVITAITSQNTLGVTAVHSIPLKHIASQIDAVLSDLNVVAVKVGMLVDGQVIRLVADKLRQYRPKNLVLDPVMVSTSGQRLLEHSAIMTLKEELIPMTDLITPNLPEGAALTGSQDPKDNNQMKNMVEPLRGLGSDAVLFKGGHMESDKNNCSDLLILSDSVEWLRSSRYSTNNTHGTGCTLSAAITSYLAQGHELHKAVYLGKQYVSQAIANADELKVGRGRGPVHHFFDGHANVR</sequence>
<evidence type="ECO:0000313" key="8">
    <source>
        <dbReference type="EMBL" id="NOH72023.1"/>
    </source>
</evidence>
<dbReference type="InterPro" id="IPR029056">
    <property type="entry name" value="Ribokinase-like"/>
</dbReference>
<dbReference type="AlphaFoldDB" id="A0A7Y3ZZY9"/>
<keyword evidence="6" id="KW-0067">ATP-binding</keyword>
<dbReference type="PANTHER" id="PTHR20858:SF17">
    <property type="entry name" value="HYDROXYMETHYLPYRIMIDINE_PHOSPHOMETHYLPYRIMIDINE KINASE THI20-RELATED"/>
    <property type="match status" value="1"/>
</dbReference>
<name>A0A7Y3ZZY9_9VIBR</name>
<dbReference type="Gene3D" id="3.40.1190.20">
    <property type="match status" value="1"/>
</dbReference>
<dbReference type="Pfam" id="PF08543">
    <property type="entry name" value="Phos_pyr_kin"/>
    <property type="match status" value="1"/>
</dbReference>
<proteinExistence type="predicted"/>
<dbReference type="NCBIfam" id="TIGR00097">
    <property type="entry name" value="HMP-P_kinase"/>
    <property type="match status" value="1"/>
</dbReference>
<evidence type="ECO:0000313" key="9">
    <source>
        <dbReference type="Proteomes" id="UP000565719"/>
    </source>
</evidence>
<keyword evidence="5 8" id="KW-0418">Kinase</keyword>
<dbReference type="GO" id="GO:0009228">
    <property type="term" value="P:thiamine biosynthetic process"/>
    <property type="evidence" value="ECO:0007669"/>
    <property type="project" value="InterPro"/>
</dbReference>
<gene>
    <name evidence="8" type="primary">thiD</name>
    <name evidence="8" type="ORF">F0225_11840</name>
</gene>
<evidence type="ECO:0000256" key="5">
    <source>
        <dbReference type="ARBA" id="ARBA00022777"/>
    </source>
</evidence>
<dbReference type="EC" id="2.7.1.49" evidence="2"/>
<comment type="pathway">
    <text evidence="1">Cofactor biosynthesis; thiamine diphosphate biosynthesis.</text>
</comment>
<evidence type="ECO:0000256" key="4">
    <source>
        <dbReference type="ARBA" id="ARBA00022741"/>
    </source>
</evidence>
<accession>A0A7Y3ZZY9</accession>
<dbReference type="RefSeq" id="WP_171361259.1">
    <property type="nucleotide sequence ID" value="NZ_VTXC01000030.1"/>
</dbReference>
<keyword evidence="3 8" id="KW-0808">Transferase</keyword>
<evidence type="ECO:0000256" key="6">
    <source>
        <dbReference type="ARBA" id="ARBA00022840"/>
    </source>
</evidence>
<protein>
    <recommendedName>
        <fullName evidence="2">hydroxymethylpyrimidine kinase</fullName>
        <ecNumber evidence="2">2.7.1.49</ecNumber>
    </recommendedName>
</protein>
<dbReference type="CDD" id="cd01169">
    <property type="entry name" value="HMPP_kinase"/>
    <property type="match status" value="1"/>
</dbReference>
<keyword evidence="4" id="KW-0547">Nucleotide-binding</keyword>
<dbReference type="PANTHER" id="PTHR20858">
    <property type="entry name" value="PHOSPHOMETHYLPYRIMIDINE KINASE"/>
    <property type="match status" value="1"/>
</dbReference>
<feature type="domain" description="Pyridoxamine kinase/Phosphomethylpyrimidine kinase" evidence="7">
    <location>
        <begin position="18"/>
        <end position="267"/>
    </location>
</feature>
<dbReference type="Proteomes" id="UP000565719">
    <property type="component" value="Unassembled WGS sequence"/>
</dbReference>
<dbReference type="GO" id="GO:0005524">
    <property type="term" value="F:ATP binding"/>
    <property type="evidence" value="ECO:0007669"/>
    <property type="project" value="UniProtKB-KW"/>
</dbReference>
<dbReference type="GO" id="GO:0008902">
    <property type="term" value="F:hydroxymethylpyrimidine kinase activity"/>
    <property type="evidence" value="ECO:0007669"/>
    <property type="project" value="UniProtKB-EC"/>
</dbReference>
<dbReference type="GO" id="GO:0009229">
    <property type="term" value="P:thiamine diphosphate biosynthetic process"/>
    <property type="evidence" value="ECO:0007669"/>
    <property type="project" value="UniProtKB-UniPathway"/>
</dbReference>
<evidence type="ECO:0000259" key="7">
    <source>
        <dbReference type="Pfam" id="PF08543"/>
    </source>
</evidence>
<dbReference type="GO" id="GO:0008972">
    <property type="term" value="F:phosphomethylpyrimidine kinase activity"/>
    <property type="evidence" value="ECO:0007669"/>
    <property type="project" value="InterPro"/>
</dbReference>
<reference evidence="8 9" key="1">
    <citation type="submission" date="2019-09" db="EMBL/GenBank/DDBJ databases">
        <title>Draft genome sequencing and comparative genomics of hatchery-associated Vibrios.</title>
        <authorList>
            <person name="Kehlet-Delgado H."/>
            <person name="Mueller R.S."/>
        </authorList>
    </citation>
    <scope>NUCLEOTIDE SEQUENCE [LARGE SCALE GENOMIC DNA]</scope>
    <source>
        <strain evidence="8 9">99-46-Y</strain>
    </source>
</reference>
<organism evidence="8 9">
    <name type="scientific">Vibrio pectenicida</name>
    <dbReference type="NCBI Taxonomy" id="62763"/>
    <lineage>
        <taxon>Bacteria</taxon>
        <taxon>Pseudomonadati</taxon>
        <taxon>Pseudomonadota</taxon>
        <taxon>Gammaproteobacteria</taxon>
        <taxon>Vibrionales</taxon>
        <taxon>Vibrionaceae</taxon>
        <taxon>Vibrio</taxon>
    </lineage>
</organism>
<dbReference type="InterPro" id="IPR004399">
    <property type="entry name" value="HMP/HMP-P_kinase_dom"/>
</dbReference>
<dbReference type="FunFam" id="3.40.1190.20:FF:000003">
    <property type="entry name" value="Phosphomethylpyrimidine kinase ThiD"/>
    <property type="match status" value="1"/>
</dbReference>
<evidence type="ECO:0000256" key="2">
    <source>
        <dbReference type="ARBA" id="ARBA00012135"/>
    </source>
</evidence>
<dbReference type="InterPro" id="IPR013749">
    <property type="entry name" value="PM/HMP-P_kinase-1"/>
</dbReference>
<dbReference type="SUPFAM" id="SSF53613">
    <property type="entry name" value="Ribokinase-like"/>
    <property type="match status" value="1"/>
</dbReference>
<comment type="caution">
    <text evidence="8">The sequence shown here is derived from an EMBL/GenBank/DDBJ whole genome shotgun (WGS) entry which is preliminary data.</text>
</comment>
<dbReference type="GO" id="GO:0005829">
    <property type="term" value="C:cytosol"/>
    <property type="evidence" value="ECO:0007669"/>
    <property type="project" value="TreeGrafter"/>
</dbReference>
<dbReference type="EMBL" id="VTXC01000030">
    <property type="protein sequence ID" value="NOH72023.1"/>
    <property type="molecule type" value="Genomic_DNA"/>
</dbReference>
<evidence type="ECO:0000256" key="1">
    <source>
        <dbReference type="ARBA" id="ARBA00004948"/>
    </source>
</evidence>
<dbReference type="UniPathway" id="UPA00060">
    <property type="reaction ID" value="UER00138"/>
</dbReference>
<evidence type="ECO:0000256" key="3">
    <source>
        <dbReference type="ARBA" id="ARBA00022679"/>
    </source>
</evidence>